<dbReference type="EMBL" id="JAUSTT010000007">
    <property type="protein sequence ID" value="MDQ0175583.1"/>
    <property type="molecule type" value="Genomic_DNA"/>
</dbReference>
<proteinExistence type="inferred from homology"/>
<keyword evidence="2 5" id="KW-0808">Transferase</keyword>
<comment type="similarity">
    <text evidence="1">Belongs to the carnitine/choline acetyltransferase family.</text>
</comment>
<dbReference type="InterPro" id="IPR042231">
    <property type="entry name" value="Cho/carn_acyl_trans_2"/>
</dbReference>
<evidence type="ECO:0000256" key="2">
    <source>
        <dbReference type="ARBA" id="ARBA00022679"/>
    </source>
</evidence>
<dbReference type="EC" id="2.3.1.7" evidence="5"/>
<dbReference type="RefSeq" id="WP_307228015.1">
    <property type="nucleotide sequence ID" value="NZ_JAUSTT010000007.1"/>
</dbReference>
<keyword evidence="3 5" id="KW-0012">Acyltransferase</keyword>
<feature type="domain" description="Choline/carnitine acyltransferase" evidence="4">
    <location>
        <begin position="14"/>
        <end position="572"/>
    </location>
</feature>
<keyword evidence="6" id="KW-1185">Reference proteome</keyword>
<accession>A0ABT9WQL6</accession>
<organism evidence="5 6">
    <name type="scientific">Bacillus chungangensis</name>
    <dbReference type="NCBI Taxonomy" id="587633"/>
    <lineage>
        <taxon>Bacteria</taxon>
        <taxon>Bacillati</taxon>
        <taxon>Bacillota</taxon>
        <taxon>Bacilli</taxon>
        <taxon>Bacillales</taxon>
        <taxon>Bacillaceae</taxon>
        <taxon>Bacillus</taxon>
    </lineage>
</organism>
<dbReference type="GO" id="GO:0004092">
    <property type="term" value="F:carnitine O-acetyltransferase activity"/>
    <property type="evidence" value="ECO:0007669"/>
    <property type="project" value="UniProtKB-EC"/>
</dbReference>
<dbReference type="InterPro" id="IPR000542">
    <property type="entry name" value="Carn_acyl_trans"/>
</dbReference>
<dbReference type="Pfam" id="PF00755">
    <property type="entry name" value="Carn_acyltransf"/>
    <property type="match status" value="1"/>
</dbReference>
<comment type="caution">
    <text evidence="5">The sequence shown here is derived from an EMBL/GenBank/DDBJ whole genome shotgun (WGS) entry which is preliminary data.</text>
</comment>
<evidence type="ECO:0000313" key="5">
    <source>
        <dbReference type="EMBL" id="MDQ0175583.1"/>
    </source>
</evidence>
<sequence>MGKTFKHQNELPSLPIPELNETKSKLLEWVKPIVSPEQFQETSKVVEAFFKENGEAEKLQNKLVEWDNQVEGSWLKPFWDNMYLSHRGPVSTEINFNVLLDNKEYKDRYTVAELAGKAAYLTTELYHLIIDEEVDPETIKGTPLDMSQYKNFFKSVRIPRLEKDDYKVGAFDKKNNHVVVLHKKNVYKVNVTDNEGNQYSSKAIAAAIKTMLSSQDSEGENIGIFTTAERDKAASIYEQLTASKVNDENLQIIADSIVVISIDEESADSKETVKNLLVNGNNRYYDKGIEIVINKHGEVGFNIEHTGIDGTTSFAVFNYVNDGLNKDSSEVDHATAHPLVQKLAWEISEEMKDTLAHLQKENEESIKDFYLDLRIFDDFGSDQIKKLKISPDAFFHMALQLAQYRTFGAMRSTYEPVAVRFFKDGRTECARSSSTEKWNMIKAFEDGEDKETLYALMQEAGAAHSSRLKECQKAHGVERHMYGLQQMYALYGEELGLKEMPSIFTDKGYQTLRYDFISTSGMANKNIKYCSFGPVVKDGYGMFYVILNNKITINMSSKTKDAENATKLTDNIVAALKELRAVAESSLS</sequence>
<dbReference type="Gene3D" id="3.30.559.10">
    <property type="entry name" value="Chloramphenicol acetyltransferase-like domain"/>
    <property type="match status" value="1"/>
</dbReference>
<evidence type="ECO:0000256" key="1">
    <source>
        <dbReference type="ARBA" id="ARBA00005232"/>
    </source>
</evidence>
<dbReference type="SUPFAM" id="SSF52777">
    <property type="entry name" value="CoA-dependent acyltransferases"/>
    <property type="match status" value="2"/>
</dbReference>
<evidence type="ECO:0000313" key="6">
    <source>
        <dbReference type="Proteomes" id="UP001223586"/>
    </source>
</evidence>
<name>A0ABT9WQL6_9BACI</name>
<evidence type="ECO:0000256" key="3">
    <source>
        <dbReference type="ARBA" id="ARBA00023315"/>
    </source>
</evidence>
<evidence type="ECO:0000259" key="4">
    <source>
        <dbReference type="Pfam" id="PF00755"/>
    </source>
</evidence>
<dbReference type="InterPro" id="IPR023213">
    <property type="entry name" value="CAT-like_dom_sf"/>
</dbReference>
<dbReference type="InterPro" id="IPR039551">
    <property type="entry name" value="Cho/carn_acyl_trans"/>
</dbReference>
<reference evidence="5 6" key="1">
    <citation type="submission" date="2023-07" db="EMBL/GenBank/DDBJ databases">
        <title>Genomic Encyclopedia of Type Strains, Phase IV (KMG-IV): sequencing the most valuable type-strain genomes for metagenomic binning, comparative biology and taxonomic classification.</title>
        <authorList>
            <person name="Goeker M."/>
        </authorList>
    </citation>
    <scope>NUCLEOTIDE SEQUENCE [LARGE SCALE GENOMIC DNA]</scope>
    <source>
        <strain evidence="5 6">DSM 23837</strain>
    </source>
</reference>
<dbReference type="PANTHER" id="PTHR22589">
    <property type="entry name" value="CARNITINE O-ACYLTRANSFERASE"/>
    <property type="match status" value="1"/>
</dbReference>
<dbReference type="Gene3D" id="3.30.559.70">
    <property type="entry name" value="Choline/Carnitine o-acyltransferase, domain 2"/>
    <property type="match status" value="1"/>
</dbReference>
<dbReference type="Proteomes" id="UP001223586">
    <property type="component" value="Unassembled WGS sequence"/>
</dbReference>
<gene>
    <name evidence="5" type="ORF">J2S08_001417</name>
</gene>
<protein>
    <submittedName>
        <fullName evidence="5">Carnitine O-acetyltransferase</fullName>
        <ecNumber evidence="5">2.3.1.7</ecNumber>
    </submittedName>
</protein>